<evidence type="ECO:0000313" key="1">
    <source>
        <dbReference type="EMBL" id="JAH67693.1"/>
    </source>
</evidence>
<reference evidence="1" key="2">
    <citation type="journal article" date="2015" name="Fish Shellfish Immunol.">
        <title>Early steps in the European eel (Anguilla anguilla)-Vibrio vulnificus interaction in the gills: Role of the RtxA13 toxin.</title>
        <authorList>
            <person name="Callol A."/>
            <person name="Pajuelo D."/>
            <person name="Ebbesson L."/>
            <person name="Teles M."/>
            <person name="MacKenzie S."/>
            <person name="Amaro C."/>
        </authorList>
    </citation>
    <scope>NUCLEOTIDE SEQUENCE</scope>
</reference>
<name>A0A0E9URU6_ANGAN</name>
<dbReference type="EMBL" id="GBXM01040884">
    <property type="protein sequence ID" value="JAH67693.1"/>
    <property type="molecule type" value="Transcribed_RNA"/>
</dbReference>
<organism evidence="1">
    <name type="scientific">Anguilla anguilla</name>
    <name type="common">European freshwater eel</name>
    <name type="synonym">Muraena anguilla</name>
    <dbReference type="NCBI Taxonomy" id="7936"/>
    <lineage>
        <taxon>Eukaryota</taxon>
        <taxon>Metazoa</taxon>
        <taxon>Chordata</taxon>
        <taxon>Craniata</taxon>
        <taxon>Vertebrata</taxon>
        <taxon>Euteleostomi</taxon>
        <taxon>Actinopterygii</taxon>
        <taxon>Neopterygii</taxon>
        <taxon>Teleostei</taxon>
        <taxon>Anguilliformes</taxon>
        <taxon>Anguillidae</taxon>
        <taxon>Anguilla</taxon>
    </lineage>
</organism>
<protein>
    <submittedName>
        <fullName evidence="1">Uncharacterized protein</fullName>
    </submittedName>
</protein>
<accession>A0A0E9URU6</accession>
<reference evidence="1" key="1">
    <citation type="submission" date="2014-11" db="EMBL/GenBank/DDBJ databases">
        <authorList>
            <person name="Amaro Gonzalez C."/>
        </authorList>
    </citation>
    <scope>NUCLEOTIDE SEQUENCE</scope>
</reference>
<sequence>MEGEIKKRNRR</sequence>
<proteinExistence type="predicted"/>